<evidence type="ECO:0000313" key="2">
    <source>
        <dbReference type="Proteomes" id="UP000076154"/>
    </source>
</evidence>
<keyword evidence="2" id="KW-1185">Reference proteome</keyword>
<proteinExistence type="predicted"/>
<reference evidence="1" key="1">
    <citation type="submission" date="2018-04" db="EMBL/GenBank/DDBJ databases">
        <title>Whole genome sequencing of Hypsizygus marmoreus.</title>
        <authorList>
            <person name="Choi I.-G."/>
            <person name="Min B."/>
            <person name="Kim J.-G."/>
            <person name="Kim S."/>
            <person name="Oh Y.-L."/>
            <person name="Kong W.-S."/>
            <person name="Park H."/>
            <person name="Jeong J."/>
            <person name="Song E.-S."/>
        </authorList>
    </citation>
    <scope>NUCLEOTIDE SEQUENCE [LARGE SCALE GENOMIC DNA]</scope>
    <source>
        <strain evidence="1">51987-8</strain>
    </source>
</reference>
<gene>
    <name evidence="1" type="ORF">Hypma_007156</name>
</gene>
<dbReference type="Proteomes" id="UP000076154">
    <property type="component" value="Unassembled WGS sequence"/>
</dbReference>
<sequence>SEKPEARGSHVSSQGECGVSVRFVDLCLHSGRITKEHHIRYQKNSRRRLDSGVDEVVAYLALQRALIPFVSSSILDAVQTKDLQKLPNRSVIESEKPGGRQVRCSDEDSKTTRLAGVRLWLEATHDAHQKFVNPLTGSEIGAQRSAQIEAIAVGSISIKRHALQMVGLQLIIEVSF</sequence>
<accession>A0A369KER2</accession>
<dbReference type="InParanoid" id="A0A369KER2"/>
<dbReference type="EMBL" id="LUEZ02000005">
    <property type="protein sequence ID" value="RDB30234.1"/>
    <property type="molecule type" value="Genomic_DNA"/>
</dbReference>
<feature type="non-terminal residue" evidence="1">
    <location>
        <position position="176"/>
    </location>
</feature>
<dbReference type="AlphaFoldDB" id="A0A369KER2"/>
<name>A0A369KER2_HYPMA</name>
<feature type="non-terminal residue" evidence="1">
    <location>
        <position position="1"/>
    </location>
</feature>
<protein>
    <submittedName>
        <fullName evidence="1">Uncharacterized protein</fullName>
    </submittedName>
</protein>
<comment type="caution">
    <text evidence="1">The sequence shown here is derived from an EMBL/GenBank/DDBJ whole genome shotgun (WGS) entry which is preliminary data.</text>
</comment>
<evidence type="ECO:0000313" key="1">
    <source>
        <dbReference type="EMBL" id="RDB30234.1"/>
    </source>
</evidence>
<organism evidence="1 2">
    <name type="scientific">Hypsizygus marmoreus</name>
    <name type="common">White beech mushroom</name>
    <name type="synonym">Agaricus marmoreus</name>
    <dbReference type="NCBI Taxonomy" id="39966"/>
    <lineage>
        <taxon>Eukaryota</taxon>
        <taxon>Fungi</taxon>
        <taxon>Dikarya</taxon>
        <taxon>Basidiomycota</taxon>
        <taxon>Agaricomycotina</taxon>
        <taxon>Agaricomycetes</taxon>
        <taxon>Agaricomycetidae</taxon>
        <taxon>Agaricales</taxon>
        <taxon>Tricholomatineae</taxon>
        <taxon>Lyophyllaceae</taxon>
        <taxon>Hypsizygus</taxon>
    </lineage>
</organism>